<dbReference type="Proteomes" id="UP001348492">
    <property type="component" value="Chromosome"/>
</dbReference>
<evidence type="ECO:0000313" key="2">
    <source>
        <dbReference type="Proteomes" id="UP001348492"/>
    </source>
</evidence>
<keyword evidence="2" id="KW-1185">Reference proteome</keyword>
<sequence>MGEINNFNIDLNGIKETFKISEDKKGLTHKQGNRYKLLPYVANEKTLVNEFAGVVGAFSRIISNKELKGKFEVELFIEEVADQIGEYEGDMSRESFKSIVRTMFIDNGNLIDFDIKTINYLSSTSADQKIALFLYSVLFCDDLKEDVSLHYDRDVDNILYNIVLKALPELKDKNIPIGEYKCYLPFVRDQFIKDFKFLISKEELYKDSLKRLLEYYYVFYVSQLVMKLDAFEKADLSKPDPLYYTLDWERTSKTRTAYQFGWEKIKNDLNSLFSHAVTLEMLNHNDTDEQLNYMDLAKIFNEEDGLEIAKQISSVIELYKNQIDDVKWNEFKIKDREYDVEGFNSVYELFDTIRYQFENSNTRYRANEAYRNWFMRFVQKNFAKRRGQLGYNLNITEDDIILMTKICINDNEKLKLNKLFEEFELRGLFFDRDSKMKIVQLYEKLNLLEKKSDSGDAQYVKSVL</sequence>
<evidence type="ECO:0000313" key="1">
    <source>
        <dbReference type="EMBL" id="WWD84996.1"/>
    </source>
</evidence>
<dbReference type="EMBL" id="CP117523">
    <property type="protein sequence ID" value="WWD84996.1"/>
    <property type="molecule type" value="Genomic_DNA"/>
</dbReference>
<proteinExistence type="predicted"/>
<organism evidence="1 2">
    <name type="scientific">Terrisporobacter glycolicus ATCC 14880 = DSM 1288</name>
    <dbReference type="NCBI Taxonomy" id="1121315"/>
    <lineage>
        <taxon>Bacteria</taxon>
        <taxon>Bacillati</taxon>
        <taxon>Bacillota</taxon>
        <taxon>Clostridia</taxon>
        <taxon>Peptostreptococcales</taxon>
        <taxon>Peptostreptococcaceae</taxon>
        <taxon>Terrisporobacter</taxon>
    </lineage>
</organism>
<accession>A0ABZ2EZX1</accession>
<protein>
    <recommendedName>
        <fullName evidence="3">DNA phosphorothioation-dependent restriction protein DptG</fullName>
    </recommendedName>
</protein>
<gene>
    <name evidence="1" type="ORF">TEGL_34420</name>
</gene>
<dbReference type="NCBIfam" id="TIGR03236">
    <property type="entry name" value="dnd_assoc_1"/>
    <property type="match status" value="1"/>
</dbReference>
<reference evidence="1 2" key="1">
    <citation type="journal article" date="2023" name="PLoS ONE">
        <title>Genome-based metabolic and phylogenomic analysis of three Terrisporobacter species.</title>
        <authorList>
            <person name="Boer T."/>
            <person name="Bengelsdorf F.R."/>
            <person name="Bomeke M."/>
            <person name="Daniel R."/>
            <person name="Poehlein A."/>
        </authorList>
    </citation>
    <scope>NUCLEOTIDE SEQUENCE [LARGE SCALE GENOMIC DNA]</scope>
    <source>
        <strain evidence="1 2">DSM 1288</strain>
    </source>
</reference>
<evidence type="ECO:0008006" key="3">
    <source>
        <dbReference type="Google" id="ProtNLM"/>
    </source>
</evidence>
<dbReference type="InterPro" id="IPR017645">
    <property type="entry name" value="Dnd_assoc_1"/>
</dbReference>
<dbReference type="RefSeq" id="WP_018591642.1">
    <property type="nucleotide sequence ID" value="NZ_CP117523.1"/>
</dbReference>
<name>A0ABZ2EZX1_9FIRM</name>